<feature type="region of interest" description="Disordered" evidence="1">
    <location>
        <begin position="91"/>
        <end position="127"/>
    </location>
</feature>
<dbReference type="AlphaFoldDB" id="A0A7W6GDJ8"/>
<dbReference type="RefSeq" id="WP_183393738.1">
    <property type="nucleotide sequence ID" value="NZ_JACIDR010000001.1"/>
</dbReference>
<dbReference type="Proteomes" id="UP000528964">
    <property type="component" value="Unassembled WGS sequence"/>
</dbReference>
<feature type="compositionally biased region" description="Low complexity" evidence="1">
    <location>
        <begin position="91"/>
        <end position="105"/>
    </location>
</feature>
<protein>
    <recommendedName>
        <fullName evidence="4">DUF5330 domain-containing protein</fullName>
    </recommendedName>
</protein>
<sequence>MFFLLRIAFWLCVLAVFLPIGGGGGDGPNEKERASIDALSALAAAGATVSDVSGFCERQPDACAVGSQALKLVGERARSGAEMLTGYLSDGASAPKATAASTAGTRDTLTATDRKPAWRGPVPARSA</sequence>
<evidence type="ECO:0008006" key="4">
    <source>
        <dbReference type="Google" id="ProtNLM"/>
    </source>
</evidence>
<reference evidence="2 3" key="1">
    <citation type="submission" date="2020-08" db="EMBL/GenBank/DDBJ databases">
        <title>Genomic Encyclopedia of Type Strains, Phase IV (KMG-IV): sequencing the most valuable type-strain genomes for metagenomic binning, comparative biology and taxonomic classification.</title>
        <authorList>
            <person name="Goeker M."/>
        </authorList>
    </citation>
    <scope>NUCLEOTIDE SEQUENCE [LARGE SCALE GENOMIC DNA]</scope>
    <source>
        <strain evidence="2 3">DSM 25481</strain>
    </source>
</reference>
<dbReference type="InterPro" id="IPR035220">
    <property type="entry name" value="DUF5330"/>
</dbReference>
<name>A0A7W6GDJ8_9HYPH</name>
<comment type="caution">
    <text evidence="2">The sequence shown here is derived from an EMBL/GenBank/DDBJ whole genome shotgun (WGS) entry which is preliminary data.</text>
</comment>
<evidence type="ECO:0000256" key="1">
    <source>
        <dbReference type="SAM" id="MobiDB-lite"/>
    </source>
</evidence>
<proteinExistence type="predicted"/>
<keyword evidence="3" id="KW-1185">Reference proteome</keyword>
<organism evidence="2 3">
    <name type="scientific">Hansschlegelia beijingensis</name>
    <dbReference type="NCBI Taxonomy" id="1133344"/>
    <lineage>
        <taxon>Bacteria</taxon>
        <taxon>Pseudomonadati</taxon>
        <taxon>Pseudomonadota</taxon>
        <taxon>Alphaproteobacteria</taxon>
        <taxon>Hyphomicrobiales</taxon>
        <taxon>Methylopilaceae</taxon>
        <taxon>Hansschlegelia</taxon>
    </lineage>
</organism>
<dbReference type="Pfam" id="PF17264">
    <property type="entry name" value="DUF5330"/>
    <property type="match status" value="1"/>
</dbReference>
<evidence type="ECO:0000313" key="2">
    <source>
        <dbReference type="EMBL" id="MBB3971896.1"/>
    </source>
</evidence>
<accession>A0A7W6GDJ8</accession>
<gene>
    <name evidence="2" type="ORF">GGR24_000529</name>
</gene>
<evidence type="ECO:0000313" key="3">
    <source>
        <dbReference type="Proteomes" id="UP000528964"/>
    </source>
</evidence>
<dbReference type="EMBL" id="JACIDR010000001">
    <property type="protein sequence ID" value="MBB3971896.1"/>
    <property type="molecule type" value="Genomic_DNA"/>
</dbReference>